<organism evidence="3 4">
    <name type="scientific">Wansuia hejianensis</name>
    <dbReference type="NCBI Taxonomy" id="2763667"/>
    <lineage>
        <taxon>Bacteria</taxon>
        <taxon>Bacillati</taxon>
        <taxon>Bacillota</taxon>
        <taxon>Clostridia</taxon>
        <taxon>Lachnospirales</taxon>
        <taxon>Lachnospiraceae</taxon>
        <taxon>Wansuia</taxon>
    </lineage>
</organism>
<reference evidence="3 4" key="1">
    <citation type="submission" date="2020-08" db="EMBL/GenBank/DDBJ databases">
        <title>Genome public.</title>
        <authorList>
            <person name="Liu C."/>
            <person name="Sun Q."/>
        </authorList>
    </citation>
    <scope>NUCLEOTIDE SEQUENCE [LARGE SCALE GENOMIC DNA]</scope>
    <source>
        <strain evidence="3 4">NSJ-26</strain>
    </source>
</reference>
<keyword evidence="4" id="KW-1185">Reference proteome</keyword>
<dbReference type="InterPro" id="IPR050378">
    <property type="entry name" value="Metallo-dep_Hydrolases_sf"/>
</dbReference>
<sequence>MVLDLKIDLEKSLKFFTTNVSKALNIYPQKGVINEGSDADLLIVDSNMNLTSVISNGRLMLDNGEILIKGTYE</sequence>
<dbReference type="PANTHER" id="PTHR11647">
    <property type="entry name" value="HYDRANTOINASE/DIHYDROPYRIMIDINASE FAMILY MEMBER"/>
    <property type="match status" value="1"/>
</dbReference>
<dbReference type="Gene3D" id="2.30.40.10">
    <property type="entry name" value="Urease, subunit C, domain 1"/>
    <property type="match status" value="1"/>
</dbReference>
<evidence type="ECO:0000256" key="1">
    <source>
        <dbReference type="ARBA" id="ARBA00001947"/>
    </source>
</evidence>
<dbReference type="SUPFAM" id="SSF51338">
    <property type="entry name" value="Composite domain of metallo-dependent hydrolases"/>
    <property type="match status" value="1"/>
</dbReference>
<protein>
    <submittedName>
        <fullName evidence="3">Amidohydrolase family protein</fullName>
    </submittedName>
</protein>
<proteinExistence type="predicted"/>
<feature type="domain" description="Amidohydrolase-related" evidence="2">
    <location>
        <begin position="6"/>
        <end position="59"/>
    </location>
</feature>
<accession>A0A926EZU9</accession>
<dbReference type="Proteomes" id="UP000601522">
    <property type="component" value="Unassembled WGS sequence"/>
</dbReference>
<comment type="caution">
    <text evidence="3">The sequence shown here is derived from an EMBL/GenBank/DDBJ whole genome shotgun (WGS) entry which is preliminary data.</text>
</comment>
<comment type="cofactor">
    <cofactor evidence="1">
        <name>Zn(2+)</name>
        <dbReference type="ChEBI" id="CHEBI:29105"/>
    </cofactor>
</comment>
<evidence type="ECO:0000313" key="3">
    <source>
        <dbReference type="EMBL" id="MBC8591428.1"/>
    </source>
</evidence>
<dbReference type="PANTHER" id="PTHR11647:SF1">
    <property type="entry name" value="COLLAPSIN RESPONSE MEDIATOR PROTEIN"/>
    <property type="match status" value="1"/>
</dbReference>
<evidence type="ECO:0000259" key="2">
    <source>
        <dbReference type="Pfam" id="PF01979"/>
    </source>
</evidence>
<name>A0A926EZU9_9FIRM</name>
<dbReference type="InterPro" id="IPR011059">
    <property type="entry name" value="Metal-dep_hydrolase_composite"/>
</dbReference>
<gene>
    <name evidence="3" type="ORF">H8689_09930</name>
</gene>
<evidence type="ECO:0000313" key="4">
    <source>
        <dbReference type="Proteomes" id="UP000601522"/>
    </source>
</evidence>
<dbReference type="EMBL" id="JACRTK010000004">
    <property type="protein sequence ID" value="MBC8591428.1"/>
    <property type="molecule type" value="Genomic_DNA"/>
</dbReference>
<dbReference type="GO" id="GO:0016810">
    <property type="term" value="F:hydrolase activity, acting on carbon-nitrogen (but not peptide) bonds"/>
    <property type="evidence" value="ECO:0007669"/>
    <property type="project" value="InterPro"/>
</dbReference>
<dbReference type="InterPro" id="IPR006680">
    <property type="entry name" value="Amidohydro-rel"/>
</dbReference>
<dbReference type="AlphaFoldDB" id="A0A926EZU9"/>
<dbReference type="Pfam" id="PF01979">
    <property type="entry name" value="Amidohydro_1"/>
    <property type="match status" value="1"/>
</dbReference>